<dbReference type="AlphaFoldDB" id="H0EES5"/>
<gene>
    <name evidence="2" type="ORF">M7I_0959</name>
</gene>
<feature type="compositionally biased region" description="Acidic residues" evidence="1">
    <location>
        <begin position="111"/>
        <end position="224"/>
    </location>
</feature>
<organism evidence="2 3">
    <name type="scientific">Glarea lozoyensis (strain ATCC 74030 / MF5533)</name>
    <dbReference type="NCBI Taxonomy" id="1104152"/>
    <lineage>
        <taxon>Eukaryota</taxon>
        <taxon>Fungi</taxon>
        <taxon>Dikarya</taxon>
        <taxon>Ascomycota</taxon>
        <taxon>Pezizomycotina</taxon>
        <taxon>Leotiomycetes</taxon>
        <taxon>Helotiales</taxon>
        <taxon>Helotiaceae</taxon>
        <taxon>Glarea</taxon>
    </lineage>
</organism>
<comment type="caution">
    <text evidence="2">The sequence shown here is derived from an EMBL/GenBank/DDBJ whole genome shotgun (WGS) entry which is preliminary data.</text>
</comment>
<keyword evidence="3" id="KW-1185">Reference proteome</keyword>
<proteinExistence type="predicted"/>
<sequence length="234" mass="24773">MNAAGKFEKQDFQLFGHCSESNQFVWYPFRLRGQTSETIYGLAMAPPKAPKTGAYTFGAFEGALEDPCINCQRMIRVLLGEQGQAASTPKPKAKVPTDDALLDDYYEQLEGGDEEAGEEEADEDDDAEDADEDDGEAGEDDEAGEEEGDGNAEEDDAGSEVAEEDNTAADEDEDADDAAGGDGEDEEADEDDGEEESGEDAEGGEEGGGDEGGDEEEEAEEEDPAPIATNAPTA</sequence>
<evidence type="ECO:0000313" key="2">
    <source>
        <dbReference type="EMBL" id="EHL02988.1"/>
    </source>
</evidence>
<protein>
    <submittedName>
        <fullName evidence="2">Putative Midasin</fullName>
    </submittedName>
</protein>
<evidence type="ECO:0000256" key="1">
    <source>
        <dbReference type="SAM" id="MobiDB-lite"/>
    </source>
</evidence>
<dbReference type="EMBL" id="AGUE01000016">
    <property type="protein sequence ID" value="EHL02988.1"/>
    <property type="molecule type" value="Genomic_DNA"/>
</dbReference>
<name>H0EES5_GLAL7</name>
<dbReference type="OrthoDB" id="10523631at2759"/>
<dbReference type="InParanoid" id="H0EES5"/>
<accession>H0EES5</accession>
<reference evidence="2 3" key="1">
    <citation type="journal article" date="2012" name="Eukaryot. Cell">
        <title>Genome sequence of the fungus Glarea lozoyensis: the first genome sequence of a species from the Helotiaceae family.</title>
        <authorList>
            <person name="Youssar L."/>
            <person name="Gruening B.A."/>
            <person name="Erxleben A."/>
            <person name="Guenther S."/>
            <person name="Huettel W."/>
        </authorList>
    </citation>
    <scope>NUCLEOTIDE SEQUENCE [LARGE SCALE GENOMIC DNA]</scope>
    <source>
        <strain evidence="3">ATCC 74030 / MF5533</strain>
    </source>
</reference>
<dbReference type="HOGENOM" id="CLU_1185116_0_0_1"/>
<feature type="region of interest" description="Disordered" evidence="1">
    <location>
        <begin position="111"/>
        <end position="234"/>
    </location>
</feature>
<dbReference type="Proteomes" id="UP000005446">
    <property type="component" value="Unassembled WGS sequence"/>
</dbReference>
<evidence type="ECO:0000313" key="3">
    <source>
        <dbReference type="Proteomes" id="UP000005446"/>
    </source>
</evidence>